<comment type="cofactor">
    <cofactor evidence="1">
        <name>FMN</name>
        <dbReference type="ChEBI" id="CHEBI:58210"/>
    </cofactor>
</comment>
<evidence type="ECO:0000259" key="15">
    <source>
        <dbReference type="Pfam" id="PF01180"/>
    </source>
</evidence>
<keyword evidence="8" id="KW-0285">Flavoprotein</keyword>
<evidence type="ECO:0000256" key="4">
    <source>
        <dbReference type="ARBA" id="ARBA00005161"/>
    </source>
</evidence>
<dbReference type="CDD" id="cd04738">
    <property type="entry name" value="DHOD_2_like"/>
    <property type="match status" value="1"/>
</dbReference>
<dbReference type="InterPro" id="IPR005720">
    <property type="entry name" value="Dihydroorotate_DH_cat"/>
</dbReference>
<dbReference type="InterPro" id="IPR050074">
    <property type="entry name" value="DHO_dehydrogenase"/>
</dbReference>
<evidence type="ECO:0000256" key="13">
    <source>
        <dbReference type="ARBA" id="ARBA00048639"/>
    </source>
</evidence>
<evidence type="ECO:0000256" key="12">
    <source>
        <dbReference type="ARBA" id="ARBA00023136"/>
    </source>
</evidence>
<dbReference type="PANTHER" id="PTHR48109:SF4">
    <property type="entry name" value="DIHYDROOROTATE DEHYDROGENASE (QUINONE), MITOCHONDRIAL"/>
    <property type="match status" value="1"/>
</dbReference>
<evidence type="ECO:0000256" key="3">
    <source>
        <dbReference type="ARBA" id="ARBA00004370"/>
    </source>
</evidence>
<comment type="pathway">
    <text evidence="4">Pyrimidine metabolism; UMP biosynthesis via de novo pathway; orotate from (S)-dihydroorotate (quinone route): step 1/1.</text>
</comment>
<accession>A0A2P2EE01</accession>
<evidence type="ECO:0000256" key="10">
    <source>
        <dbReference type="ARBA" id="ARBA00022975"/>
    </source>
</evidence>
<comment type="subcellular location">
    <subcellularLocation>
        <location evidence="3">Membrane</location>
    </subcellularLocation>
</comment>
<dbReference type="Proteomes" id="UP000245086">
    <property type="component" value="Unassembled WGS sequence"/>
</dbReference>
<evidence type="ECO:0000256" key="9">
    <source>
        <dbReference type="ARBA" id="ARBA00022643"/>
    </source>
</evidence>
<dbReference type="GO" id="GO:0006207">
    <property type="term" value="P:'de novo' pyrimidine nucleobase biosynthetic process"/>
    <property type="evidence" value="ECO:0007669"/>
    <property type="project" value="UniProtKB-UniRule"/>
</dbReference>
<sequence length="335" mass="35545">MMDFHAPATAVLRLLPAEAAHRATIAALKAGLGPKAAPDRPEDAIQLAGLTLPNRIGLAAGFDKNAEVPDAMLAAGFGFVECGTVTPRPQTGNPKPRLFRLPEDHAVINRMGFNNEGLEAFVNRLRARAHKPGVVGANIGANKDSENRIGDYCEGVRRVWLHAAYITINISSPNTPGLRALQTRAALEELLGQVMVMADQQTRTHGHRPIFLKVAPDLDDGEVLAIAETARAQKIDALIVSNTTIDRPDSLQGRHRSEQGGLSGRPVFAKSTRLLGAFKQALDGAMPLIGVGGIASAADAQAKFEAGADAIQLYTALVYEGPGLVQRIKDGLKTG</sequence>
<feature type="domain" description="Dihydroorotate dehydrogenase catalytic" evidence="15">
    <location>
        <begin position="46"/>
        <end position="333"/>
    </location>
</feature>
<dbReference type="NCBIfam" id="NF003652">
    <property type="entry name" value="PRK05286.2-5"/>
    <property type="match status" value="1"/>
</dbReference>
<dbReference type="InterPro" id="IPR012135">
    <property type="entry name" value="Dihydroorotate_DH_1_2"/>
</dbReference>
<evidence type="ECO:0000256" key="8">
    <source>
        <dbReference type="ARBA" id="ARBA00022630"/>
    </source>
</evidence>
<evidence type="ECO:0000313" key="17">
    <source>
        <dbReference type="Proteomes" id="UP000245086"/>
    </source>
</evidence>
<dbReference type="InterPro" id="IPR001295">
    <property type="entry name" value="Dihydroorotate_DH_CS"/>
</dbReference>
<dbReference type="GO" id="GO:0005737">
    <property type="term" value="C:cytoplasm"/>
    <property type="evidence" value="ECO:0007669"/>
    <property type="project" value="InterPro"/>
</dbReference>
<evidence type="ECO:0000256" key="14">
    <source>
        <dbReference type="NCBIfam" id="TIGR01036"/>
    </source>
</evidence>
<dbReference type="PROSITE" id="PS00911">
    <property type="entry name" value="DHODEHASE_1"/>
    <property type="match status" value="1"/>
</dbReference>
<dbReference type="PANTHER" id="PTHR48109">
    <property type="entry name" value="DIHYDROOROTATE DEHYDROGENASE (QUINONE), MITOCHONDRIAL-RELATED"/>
    <property type="match status" value="1"/>
</dbReference>
<comment type="catalytic activity">
    <reaction evidence="13">
        <text>(S)-dihydroorotate + a quinone = orotate + a quinol</text>
        <dbReference type="Rhea" id="RHEA:30187"/>
        <dbReference type="ChEBI" id="CHEBI:24646"/>
        <dbReference type="ChEBI" id="CHEBI:30839"/>
        <dbReference type="ChEBI" id="CHEBI:30864"/>
        <dbReference type="ChEBI" id="CHEBI:132124"/>
        <dbReference type="EC" id="1.3.5.2"/>
    </reaction>
</comment>
<keyword evidence="9" id="KW-0288">FMN</keyword>
<organism evidence="16 17">
    <name type="scientific">Candidatus Phycosocius bacilliformis</name>
    <dbReference type="NCBI Taxonomy" id="1445552"/>
    <lineage>
        <taxon>Bacteria</taxon>
        <taxon>Pseudomonadati</taxon>
        <taxon>Pseudomonadota</taxon>
        <taxon>Alphaproteobacteria</taxon>
        <taxon>Caulobacterales</taxon>
        <taxon>Caulobacterales incertae sedis</taxon>
        <taxon>Candidatus Phycosocius</taxon>
    </lineage>
</organism>
<dbReference type="PIRSF" id="PIRSF000164">
    <property type="entry name" value="DHO_oxidase"/>
    <property type="match status" value="1"/>
</dbReference>
<keyword evidence="11 16" id="KW-0560">Oxidoreductase</keyword>
<evidence type="ECO:0000256" key="7">
    <source>
        <dbReference type="ARBA" id="ARBA00018366"/>
    </source>
</evidence>
<dbReference type="NCBIfam" id="NF003645">
    <property type="entry name" value="PRK05286.1-2"/>
    <property type="match status" value="1"/>
</dbReference>
<dbReference type="Gene3D" id="3.20.20.70">
    <property type="entry name" value="Aldolase class I"/>
    <property type="match status" value="1"/>
</dbReference>
<dbReference type="GO" id="GO:0106430">
    <property type="term" value="F:dihydroorotate dehydrogenase (quinone) activity"/>
    <property type="evidence" value="ECO:0007669"/>
    <property type="project" value="UniProtKB-EC"/>
</dbReference>
<dbReference type="AlphaFoldDB" id="A0A2P2EE01"/>
<evidence type="ECO:0000256" key="1">
    <source>
        <dbReference type="ARBA" id="ARBA00001917"/>
    </source>
</evidence>
<evidence type="ECO:0000256" key="2">
    <source>
        <dbReference type="ARBA" id="ARBA00003125"/>
    </source>
</evidence>
<comment type="function">
    <text evidence="2">Catalyzes the conversion of dihydroorotate to orotate with quinone as electron acceptor.</text>
</comment>
<evidence type="ECO:0000256" key="11">
    <source>
        <dbReference type="ARBA" id="ARBA00023002"/>
    </source>
</evidence>
<dbReference type="EC" id="1.3.5.2" evidence="6 14"/>
<gene>
    <name evidence="16" type="primary">pyrD</name>
    <name evidence="16" type="ORF">PbB2_02986</name>
</gene>
<dbReference type="InterPro" id="IPR005719">
    <property type="entry name" value="Dihydroorotate_DH_2"/>
</dbReference>
<dbReference type="InterPro" id="IPR013785">
    <property type="entry name" value="Aldolase_TIM"/>
</dbReference>
<evidence type="ECO:0000313" key="16">
    <source>
        <dbReference type="EMBL" id="GBF59292.1"/>
    </source>
</evidence>
<protein>
    <recommendedName>
        <fullName evidence="7 14">Dihydroorotate dehydrogenase (quinone)</fullName>
        <ecNumber evidence="6 14">1.3.5.2</ecNumber>
    </recommendedName>
</protein>
<dbReference type="EMBL" id="BFBR01000012">
    <property type="protein sequence ID" value="GBF59292.1"/>
    <property type="molecule type" value="Genomic_DNA"/>
</dbReference>
<dbReference type="Pfam" id="PF01180">
    <property type="entry name" value="DHO_dh"/>
    <property type="match status" value="1"/>
</dbReference>
<dbReference type="SUPFAM" id="SSF51395">
    <property type="entry name" value="FMN-linked oxidoreductases"/>
    <property type="match status" value="1"/>
</dbReference>
<keyword evidence="12" id="KW-0472">Membrane</keyword>
<dbReference type="RefSeq" id="WP_238165046.1">
    <property type="nucleotide sequence ID" value="NZ_BFBR01000012.1"/>
</dbReference>
<reference evidence="16 17" key="1">
    <citation type="journal article" date="2018" name="Genome Announc.">
        <title>Draft Genome Sequence of "Candidatus Phycosocius bacilliformis," an Alphaproteobacterial Ectosymbiont of the Hydrocarbon-Producing Green Alga Botryococcus braunii.</title>
        <authorList>
            <person name="Tanabe Y."/>
            <person name="Yamaguchi H."/>
            <person name="Watanabe M.M."/>
        </authorList>
    </citation>
    <scope>NUCLEOTIDE SEQUENCE [LARGE SCALE GENOMIC DNA]</scope>
    <source>
        <strain evidence="16 17">BOTRYCO-2</strain>
    </source>
</reference>
<keyword evidence="10" id="KW-0665">Pyrimidine biosynthesis</keyword>
<evidence type="ECO:0000256" key="5">
    <source>
        <dbReference type="ARBA" id="ARBA00005359"/>
    </source>
</evidence>
<dbReference type="PROSITE" id="PS00912">
    <property type="entry name" value="DHODEHASE_2"/>
    <property type="match status" value="1"/>
</dbReference>
<dbReference type="UniPathway" id="UPA00070">
    <property type="reaction ID" value="UER00946"/>
</dbReference>
<evidence type="ECO:0000256" key="6">
    <source>
        <dbReference type="ARBA" id="ARBA00012791"/>
    </source>
</evidence>
<comment type="similarity">
    <text evidence="5">Belongs to the dihydroorotate dehydrogenase family. Type 2 subfamily.</text>
</comment>
<dbReference type="GO" id="GO:0016020">
    <property type="term" value="C:membrane"/>
    <property type="evidence" value="ECO:0007669"/>
    <property type="project" value="UniProtKB-SubCell"/>
</dbReference>
<comment type="caution">
    <text evidence="16">The sequence shown here is derived from an EMBL/GenBank/DDBJ whole genome shotgun (WGS) entry which is preliminary data.</text>
</comment>
<dbReference type="GO" id="GO:0044205">
    <property type="term" value="P:'de novo' UMP biosynthetic process"/>
    <property type="evidence" value="ECO:0007669"/>
    <property type="project" value="UniProtKB-UniPathway"/>
</dbReference>
<name>A0A2P2EE01_9PROT</name>
<dbReference type="NCBIfam" id="TIGR01036">
    <property type="entry name" value="pyrD_sub2"/>
    <property type="match status" value="1"/>
</dbReference>
<proteinExistence type="inferred from homology"/>
<keyword evidence="17" id="KW-1185">Reference proteome</keyword>